<sequence>MSDIFRCPIDGSKFVKKWVCEKGHTFSEVDGIIDLLTENIKSEKILDLIAPVYEPVWAPLGLLITSGKSYSYIMRKAGEMISGTIVLDIGTGTGKIFDYVKCEICMGLDISYKFLKILKDKRPNVIAVRGNALKLPFADESIDGISAMFVLHMFPSVLVAVREINRVLKHGKRCVATILTKNNMISQFLAAIWGLRIHPVDYYIKIFEEVGLKVDYEKIGAWTFFTCAKP</sequence>
<evidence type="ECO:0000313" key="3">
    <source>
        <dbReference type="EMBL" id="QGR17678.1"/>
    </source>
</evidence>
<gene>
    <name evidence="3" type="ORF">D1869_11200</name>
    <name evidence="2" type="ORF">HNQ62_001118</name>
</gene>
<dbReference type="GO" id="GO:0008757">
    <property type="term" value="F:S-adenosylmethionine-dependent methyltransferase activity"/>
    <property type="evidence" value="ECO:0007669"/>
    <property type="project" value="InterPro"/>
</dbReference>
<evidence type="ECO:0000313" key="4">
    <source>
        <dbReference type="Proteomes" id="UP000427373"/>
    </source>
</evidence>
<keyword evidence="3" id="KW-0808">Transferase</keyword>
<dbReference type="PANTHER" id="PTHR43591">
    <property type="entry name" value="METHYLTRANSFERASE"/>
    <property type="match status" value="1"/>
</dbReference>
<dbReference type="AlphaFoldDB" id="A0A650CIX7"/>
<dbReference type="SUPFAM" id="SSF53335">
    <property type="entry name" value="S-adenosyl-L-methionine-dependent methyltransferases"/>
    <property type="match status" value="1"/>
</dbReference>
<reference evidence="3 4" key="1">
    <citation type="submission" date="2019-10" db="EMBL/GenBank/DDBJ databases">
        <title>Genome Sequences from Six Type Strain Members of the Archaeal Family Sulfolobaceae: Acidianus ambivalens, Acidianus infernus, Metallosphaera prunae, Stygiolobus azoricus, Sulfolobus metallicus, and Sulfurisphaera ohwakuensis.</title>
        <authorList>
            <person name="Counts J.A."/>
            <person name="Kelly R.M."/>
        </authorList>
    </citation>
    <scope>NUCLEOTIDE SEQUENCE [LARGE SCALE GENOMIC DNA]</scope>
    <source>
        <strain evidence="3 4">TA-1</strain>
    </source>
</reference>
<dbReference type="GO" id="GO:0032259">
    <property type="term" value="P:methylation"/>
    <property type="evidence" value="ECO:0007669"/>
    <property type="project" value="UniProtKB-KW"/>
</dbReference>
<proteinExistence type="predicted"/>
<dbReference type="EMBL" id="JACHFY010000004">
    <property type="protein sequence ID" value="MBB5253357.1"/>
    <property type="molecule type" value="Genomic_DNA"/>
</dbReference>
<evidence type="ECO:0000313" key="5">
    <source>
        <dbReference type="Proteomes" id="UP000582213"/>
    </source>
</evidence>
<accession>A0A650CIX7</accession>
<dbReference type="EMBL" id="CP045484">
    <property type="protein sequence ID" value="QGR17678.1"/>
    <property type="molecule type" value="Genomic_DNA"/>
</dbReference>
<evidence type="ECO:0000259" key="1">
    <source>
        <dbReference type="Pfam" id="PF08241"/>
    </source>
</evidence>
<dbReference type="CDD" id="cd02440">
    <property type="entry name" value="AdoMet_MTases"/>
    <property type="match status" value="1"/>
</dbReference>
<dbReference type="PANTHER" id="PTHR43591:SF24">
    <property type="entry name" value="2-METHOXY-6-POLYPRENYL-1,4-BENZOQUINOL METHYLASE, MITOCHONDRIAL"/>
    <property type="match status" value="1"/>
</dbReference>
<dbReference type="OrthoDB" id="1018at2157"/>
<dbReference type="Proteomes" id="UP000427373">
    <property type="component" value="Chromosome"/>
</dbReference>
<dbReference type="InterPro" id="IPR029063">
    <property type="entry name" value="SAM-dependent_MTases_sf"/>
</dbReference>
<keyword evidence="2" id="KW-0830">Ubiquinone</keyword>
<dbReference type="GeneID" id="95644672"/>
<feature type="domain" description="Methyltransferase type 11" evidence="1">
    <location>
        <begin position="87"/>
        <end position="175"/>
    </location>
</feature>
<protein>
    <submittedName>
        <fullName evidence="3">Methyltransferase domain-containing protein</fullName>
    </submittedName>
    <submittedName>
        <fullName evidence="2">Ubiquinone/menaquinone biosynthesis C-methylase UbiE</fullName>
    </submittedName>
</protein>
<dbReference type="Pfam" id="PF08241">
    <property type="entry name" value="Methyltransf_11"/>
    <property type="match status" value="1"/>
</dbReference>
<keyword evidence="3" id="KW-0489">Methyltransferase</keyword>
<dbReference type="Gene3D" id="3.40.50.150">
    <property type="entry name" value="Vaccinia Virus protein VP39"/>
    <property type="match status" value="1"/>
</dbReference>
<dbReference type="InterPro" id="IPR013216">
    <property type="entry name" value="Methyltransf_11"/>
</dbReference>
<keyword evidence="4" id="KW-1185">Reference proteome</keyword>
<name>A0A650CIX7_SULOH</name>
<dbReference type="KEGG" id="soh:D1869_11200"/>
<evidence type="ECO:0000313" key="2">
    <source>
        <dbReference type="EMBL" id="MBB5253357.1"/>
    </source>
</evidence>
<dbReference type="Proteomes" id="UP000582213">
    <property type="component" value="Unassembled WGS sequence"/>
</dbReference>
<dbReference type="RefSeq" id="WP_156015156.1">
    <property type="nucleotide sequence ID" value="NZ_AP031374.1"/>
</dbReference>
<organism evidence="3 4">
    <name type="scientific">Sulfurisphaera ohwakuensis</name>
    <dbReference type="NCBI Taxonomy" id="69656"/>
    <lineage>
        <taxon>Archaea</taxon>
        <taxon>Thermoproteota</taxon>
        <taxon>Thermoprotei</taxon>
        <taxon>Sulfolobales</taxon>
        <taxon>Sulfolobaceae</taxon>
        <taxon>Sulfurisphaera</taxon>
    </lineage>
</organism>
<reference evidence="2 5" key="2">
    <citation type="submission" date="2020-08" db="EMBL/GenBank/DDBJ databases">
        <title>Genomic Encyclopedia of Type Strains, Phase IV (KMG-IV): sequencing the most valuable type-strain genomes for metagenomic binning, comparative biology and taxonomic classification.</title>
        <authorList>
            <person name="Goeker M."/>
        </authorList>
    </citation>
    <scope>NUCLEOTIDE SEQUENCE [LARGE SCALE GENOMIC DNA]</scope>
    <source>
        <strain evidence="2 5">DSM 12421</strain>
    </source>
</reference>